<sequence length="121" mass="12598">MILSRSLALAGMVALALPAAALAQDREPPANSPLRAFEAKARKGMAYGAFRSQVLAAGWTAQGADDCAEAVSAKACKTLPELDRCTADGLCLMSFTHAGEDIVLRVATKGQGVTVDSWGFE</sequence>
<proteinExistence type="predicted"/>
<feature type="signal peptide" evidence="1">
    <location>
        <begin position="1"/>
        <end position="23"/>
    </location>
</feature>
<keyword evidence="3" id="KW-1185">Reference proteome</keyword>
<protein>
    <recommendedName>
        <fullName evidence="4">DUF4189 domain-containing protein</fullName>
    </recommendedName>
</protein>
<organism evidence="2 3">
    <name type="scientific">Sphingomonas rustica</name>
    <dbReference type="NCBI Taxonomy" id="3103142"/>
    <lineage>
        <taxon>Bacteria</taxon>
        <taxon>Pseudomonadati</taxon>
        <taxon>Pseudomonadota</taxon>
        <taxon>Alphaproteobacteria</taxon>
        <taxon>Sphingomonadales</taxon>
        <taxon>Sphingomonadaceae</taxon>
        <taxon>Sphingomonas</taxon>
    </lineage>
</organism>
<reference evidence="2 3" key="1">
    <citation type="submission" date="2024-05" db="EMBL/GenBank/DDBJ databases">
        <title>Sphingomonas sp. HF-S3 16S ribosomal RNA gene Genome sequencing and assembly.</title>
        <authorList>
            <person name="Lee H."/>
        </authorList>
    </citation>
    <scope>NUCLEOTIDE SEQUENCE [LARGE SCALE GENOMIC DNA]</scope>
    <source>
        <strain evidence="2 3">HF-S3</strain>
    </source>
</reference>
<feature type="chain" id="PRO_5046356452" description="DUF4189 domain-containing protein" evidence="1">
    <location>
        <begin position="24"/>
        <end position="121"/>
    </location>
</feature>
<evidence type="ECO:0000313" key="2">
    <source>
        <dbReference type="EMBL" id="MEN3748012.1"/>
    </source>
</evidence>
<dbReference type="RefSeq" id="WP_346247029.1">
    <property type="nucleotide sequence ID" value="NZ_JBDIZK010000007.1"/>
</dbReference>
<accession>A0ABV0B9X4</accession>
<evidence type="ECO:0008006" key="4">
    <source>
        <dbReference type="Google" id="ProtNLM"/>
    </source>
</evidence>
<gene>
    <name evidence="2" type="ORF">TPR58_12625</name>
</gene>
<comment type="caution">
    <text evidence="2">The sequence shown here is derived from an EMBL/GenBank/DDBJ whole genome shotgun (WGS) entry which is preliminary data.</text>
</comment>
<dbReference type="EMBL" id="JBDIZK010000007">
    <property type="protein sequence ID" value="MEN3748012.1"/>
    <property type="molecule type" value="Genomic_DNA"/>
</dbReference>
<keyword evidence="1" id="KW-0732">Signal</keyword>
<evidence type="ECO:0000256" key="1">
    <source>
        <dbReference type="SAM" id="SignalP"/>
    </source>
</evidence>
<dbReference type="Proteomes" id="UP001427805">
    <property type="component" value="Unassembled WGS sequence"/>
</dbReference>
<name>A0ABV0B9X4_9SPHN</name>
<evidence type="ECO:0000313" key="3">
    <source>
        <dbReference type="Proteomes" id="UP001427805"/>
    </source>
</evidence>